<keyword evidence="2" id="KW-0560">Oxidoreductase</keyword>
<evidence type="ECO:0000256" key="1">
    <source>
        <dbReference type="ARBA" id="ARBA00006484"/>
    </source>
</evidence>
<proteinExistence type="inferred from homology"/>
<protein>
    <submittedName>
        <fullName evidence="3">SDR family oxidoreductase</fullName>
    </submittedName>
</protein>
<dbReference type="PANTHER" id="PTHR42879:SF6">
    <property type="entry name" value="NADPH-DEPENDENT REDUCTASE BACG"/>
    <property type="match status" value="1"/>
</dbReference>
<comment type="caution">
    <text evidence="3">The sequence shown here is derived from an EMBL/GenBank/DDBJ whole genome shotgun (WGS) entry which is preliminary data.</text>
</comment>
<dbReference type="EMBL" id="VBAK01000123">
    <property type="protein sequence ID" value="TMI89465.1"/>
    <property type="molecule type" value="Genomic_DNA"/>
</dbReference>
<accession>A0A537K0Z8</accession>
<evidence type="ECO:0000256" key="2">
    <source>
        <dbReference type="ARBA" id="ARBA00023002"/>
    </source>
</evidence>
<dbReference type="FunFam" id="3.40.50.720:FF:000084">
    <property type="entry name" value="Short-chain dehydrogenase reductase"/>
    <property type="match status" value="1"/>
</dbReference>
<dbReference type="PRINTS" id="PR00081">
    <property type="entry name" value="GDHRDH"/>
</dbReference>
<dbReference type="AlphaFoldDB" id="A0A537K0Z8"/>
<evidence type="ECO:0000313" key="4">
    <source>
        <dbReference type="Proteomes" id="UP000318509"/>
    </source>
</evidence>
<comment type="similarity">
    <text evidence="1">Belongs to the short-chain dehydrogenases/reductases (SDR) family.</text>
</comment>
<dbReference type="Pfam" id="PF13561">
    <property type="entry name" value="adh_short_C2"/>
    <property type="match status" value="1"/>
</dbReference>
<name>A0A537K0Z8_9BACT</name>
<dbReference type="GO" id="GO:0016491">
    <property type="term" value="F:oxidoreductase activity"/>
    <property type="evidence" value="ECO:0007669"/>
    <property type="project" value="UniProtKB-KW"/>
</dbReference>
<reference evidence="3 4" key="1">
    <citation type="journal article" date="2019" name="Nat. Microbiol.">
        <title>Mediterranean grassland soil C-N compound turnover is dependent on rainfall and depth, and is mediated by genomically divergent microorganisms.</title>
        <authorList>
            <person name="Diamond S."/>
            <person name="Andeer P.F."/>
            <person name="Li Z."/>
            <person name="Crits-Christoph A."/>
            <person name="Burstein D."/>
            <person name="Anantharaman K."/>
            <person name="Lane K.R."/>
            <person name="Thomas B.C."/>
            <person name="Pan C."/>
            <person name="Northen T.R."/>
            <person name="Banfield J.F."/>
        </authorList>
    </citation>
    <scope>NUCLEOTIDE SEQUENCE [LARGE SCALE GENOMIC DNA]</scope>
    <source>
        <strain evidence="3">NP_3</strain>
    </source>
</reference>
<dbReference type="InterPro" id="IPR050259">
    <property type="entry name" value="SDR"/>
</dbReference>
<dbReference type="CDD" id="cd05344">
    <property type="entry name" value="BKR_like_SDR_like"/>
    <property type="match status" value="1"/>
</dbReference>
<dbReference type="SUPFAM" id="SSF51735">
    <property type="entry name" value="NAD(P)-binding Rossmann-fold domains"/>
    <property type="match status" value="1"/>
</dbReference>
<dbReference type="InterPro" id="IPR002347">
    <property type="entry name" value="SDR_fam"/>
</dbReference>
<evidence type="ECO:0000313" key="3">
    <source>
        <dbReference type="EMBL" id="TMI89465.1"/>
    </source>
</evidence>
<sequence>MKVDLAGRVAVVSGASAGLGRAIAQGLAEAGADVVIGSRNPDAIKRAAGEIAGSTGRQAVGVPADVSRADAAAALLSAAMTRFGKINILVANAGGPPPGSALTLTDADWEQAFRQNLMSAVWLIRGAVPSMKAQGGGRILTVITSGVKVPIPNLVLSNVFRSGVVALTKTLSFELAPHKILVNNLAPGRIRTDRTRAIDEAAARAGNRPVDVIEREVSAGIPLGRYGDPKEYAAMAVFLASDQASYITGTTILIDGGATRAMQ</sequence>
<dbReference type="Gene3D" id="3.40.50.720">
    <property type="entry name" value="NAD(P)-binding Rossmann-like Domain"/>
    <property type="match status" value="1"/>
</dbReference>
<gene>
    <name evidence="3" type="ORF">E6H00_09685</name>
</gene>
<dbReference type="InterPro" id="IPR036291">
    <property type="entry name" value="NAD(P)-bd_dom_sf"/>
</dbReference>
<dbReference type="Proteomes" id="UP000318509">
    <property type="component" value="Unassembled WGS sequence"/>
</dbReference>
<organism evidence="3 4">
    <name type="scientific">Candidatus Segetimicrobium genomatis</name>
    <dbReference type="NCBI Taxonomy" id="2569760"/>
    <lineage>
        <taxon>Bacteria</taxon>
        <taxon>Bacillati</taxon>
        <taxon>Candidatus Sysuimicrobiota</taxon>
        <taxon>Candidatus Sysuimicrobiia</taxon>
        <taxon>Candidatus Sysuimicrobiales</taxon>
        <taxon>Candidatus Segetimicrobiaceae</taxon>
        <taxon>Candidatus Segetimicrobium</taxon>
    </lineage>
</organism>
<dbReference type="PANTHER" id="PTHR42879">
    <property type="entry name" value="3-OXOACYL-(ACYL-CARRIER-PROTEIN) REDUCTASE"/>
    <property type="match status" value="1"/>
</dbReference>